<evidence type="ECO:0000256" key="1">
    <source>
        <dbReference type="SAM" id="MobiDB-lite"/>
    </source>
</evidence>
<gene>
    <name evidence="2" type="ORF">B296_00029305</name>
</gene>
<protein>
    <submittedName>
        <fullName evidence="2">Uncharacterized protein</fullName>
    </submittedName>
</protein>
<dbReference type="AlphaFoldDB" id="A0A426YKL4"/>
<dbReference type="Proteomes" id="UP000287651">
    <property type="component" value="Unassembled WGS sequence"/>
</dbReference>
<evidence type="ECO:0000313" key="2">
    <source>
        <dbReference type="EMBL" id="RRT52207.1"/>
    </source>
</evidence>
<proteinExistence type="predicted"/>
<feature type="region of interest" description="Disordered" evidence="1">
    <location>
        <begin position="49"/>
        <end position="88"/>
    </location>
</feature>
<evidence type="ECO:0000313" key="3">
    <source>
        <dbReference type="Proteomes" id="UP000287651"/>
    </source>
</evidence>
<name>A0A426YKL4_ENSVE</name>
<dbReference type="EMBL" id="AMZH03011796">
    <property type="protein sequence ID" value="RRT52207.1"/>
    <property type="molecule type" value="Genomic_DNA"/>
</dbReference>
<comment type="caution">
    <text evidence="2">The sequence shown here is derived from an EMBL/GenBank/DDBJ whole genome shotgun (WGS) entry which is preliminary data.</text>
</comment>
<accession>A0A426YKL4</accession>
<organism evidence="2 3">
    <name type="scientific">Ensete ventricosum</name>
    <name type="common">Abyssinian banana</name>
    <name type="synonym">Musa ensete</name>
    <dbReference type="NCBI Taxonomy" id="4639"/>
    <lineage>
        <taxon>Eukaryota</taxon>
        <taxon>Viridiplantae</taxon>
        <taxon>Streptophyta</taxon>
        <taxon>Embryophyta</taxon>
        <taxon>Tracheophyta</taxon>
        <taxon>Spermatophyta</taxon>
        <taxon>Magnoliopsida</taxon>
        <taxon>Liliopsida</taxon>
        <taxon>Zingiberales</taxon>
        <taxon>Musaceae</taxon>
        <taxon>Ensete</taxon>
    </lineage>
</organism>
<sequence length="131" mass="14146">MMRLWNCCRQLEMPSSGARDAVQADAEEAVAGGEGEGLRQVGGCSELEAEEAAAGSTPVDCDRPRARSRERIGRGQADGVRGARAGHEGDVRAQLHAAADPQAILQLDARQVFFPRVSRSLPWLHDDDDHD</sequence>
<feature type="compositionally biased region" description="Basic and acidic residues" evidence="1">
    <location>
        <begin position="60"/>
        <end position="73"/>
    </location>
</feature>
<reference evidence="2 3" key="1">
    <citation type="journal article" date="2014" name="Agronomy (Basel)">
        <title>A Draft Genome Sequence for Ensete ventricosum, the Drought-Tolerant Tree Against Hunger.</title>
        <authorList>
            <person name="Harrison J."/>
            <person name="Moore K.A."/>
            <person name="Paszkiewicz K."/>
            <person name="Jones T."/>
            <person name="Grant M."/>
            <person name="Ambacheew D."/>
            <person name="Muzemil S."/>
            <person name="Studholme D.J."/>
        </authorList>
    </citation>
    <scope>NUCLEOTIDE SEQUENCE [LARGE SCALE GENOMIC DNA]</scope>
</reference>